<keyword evidence="2" id="KW-1185">Reference proteome</keyword>
<dbReference type="InterPro" id="IPR010845">
    <property type="entry name" value="FlaF"/>
</dbReference>
<dbReference type="OrthoDB" id="9808944at2"/>
<dbReference type="GO" id="GO:0044781">
    <property type="term" value="P:bacterial-type flagellum organization"/>
    <property type="evidence" value="ECO:0007669"/>
    <property type="project" value="InterPro"/>
</dbReference>
<accession>A0A165XJC6</accession>
<dbReference type="STRING" id="989403.SAMN05421798_101272"/>
<dbReference type="Proteomes" id="UP000076577">
    <property type="component" value="Unassembled WGS sequence"/>
</dbReference>
<keyword evidence="1" id="KW-0966">Cell projection</keyword>
<dbReference type="RefSeq" id="WP_068007072.1">
    <property type="nucleotide sequence ID" value="NZ_FOFM01000001.1"/>
</dbReference>
<proteinExistence type="predicted"/>
<protein>
    <submittedName>
        <fullName evidence="1">Flagellar biosynthesis regulatory protein FlaF</fullName>
    </submittedName>
</protein>
<sequence>MYQMSYAETIEDSSEDRRGQERELFSLVIAQLQAAKELGNRSGEAAQALTSVHRLWTILIDDLGSPDNSLPASLRADLISIGIWCVKQADLIRTGNSEDFQGLIEINELVREGLS</sequence>
<dbReference type="NCBIfam" id="NF009434">
    <property type="entry name" value="PRK12793.1"/>
    <property type="match status" value="1"/>
</dbReference>
<organism evidence="1 2">
    <name type="scientific">Pseudovibrio axinellae</name>
    <dbReference type="NCBI Taxonomy" id="989403"/>
    <lineage>
        <taxon>Bacteria</taxon>
        <taxon>Pseudomonadati</taxon>
        <taxon>Pseudomonadota</taxon>
        <taxon>Alphaproteobacteria</taxon>
        <taxon>Hyphomicrobiales</taxon>
        <taxon>Stappiaceae</taxon>
        <taxon>Pseudovibrio</taxon>
    </lineage>
</organism>
<dbReference type="Pfam" id="PF07309">
    <property type="entry name" value="FlaF"/>
    <property type="match status" value="1"/>
</dbReference>
<comment type="caution">
    <text evidence="1">The sequence shown here is derived from an EMBL/GenBank/DDBJ whole genome shotgun (WGS) entry which is preliminary data.</text>
</comment>
<evidence type="ECO:0000313" key="2">
    <source>
        <dbReference type="Proteomes" id="UP000076577"/>
    </source>
</evidence>
<dbReference type="EMBL" id="LMCB01000029">
    <property type="protein sequence ID" value="KZL17761.1"/>
    <property type="molecule type" value="Genomic_DNA"/>
</dbReference>
<keyword evidence="1" id="KW-0282">Flagellum</keyword>
<gene>
    <name evidence="1" type="ORF">PsAD2_02878</name>
</gene>
<dbReference type="AlphaFoldDB" id="A0A165XJC6"/>
<reference evidence="1 2" key="1">
    <citation type="journal article" date="2016" name="Front. Microbiol.">
        <title>Comparative Genomic Analysis Reveals a Diverse Repertoire of Genes Involved in Prokaryote-Eukaryote Interactions within the Pseudovibrio Genus.</title>
        <authorList>
            <person name="Romano S."/>
            <person name="Fernandez-Guerra A."/>
            <person name="Reen F.J."/>
            <person name="Glockner F.O."/>
            <person name="Crowley S.P."/>
            <person name="O'Sullivan O."/>
            <person name="Cotter P.D."/>
            <person name="Adams C."/>
            <person name="Dobson A.D."/>
            <person name="O'Gara F."/>
        </authorList>
    </citation>
    <scope>NUCLEOTIDE SEQUENCE [LARGE SCALE GENOMIC DNA]</scope>
    <source>
        <strain evidence="1 2">Ad2</strain>
    </source>
</reference>
<dbReference type="PATRIC" id="fig|989403.3.peg.3088"/>
<evidence type="ECO:0000313" key="1">
    <source>
        <dbReference type="EMBL" id="KZL17761.1"/>
    </source>
</evidence>
<name>A0A165XJC6_9HYPH</name>
<keyword evidence="1" id="KW-0969">Cilium</keyword>